<keyword evidence="1" id="KW-0812">Transmembrane</keyword>
<sequence length="218" mass="24546">MRFRRNIVAGLLAIIPLWFTFVVMSYLVDLLIGAGKPTVNTFARRIRTDNAFLSDLLMAWWFQSTMALILVLITLYLLGILANAVVGRKMLYYVDKIMEYVPLAKTVYKATRTLMNSLQHDPKVRQRVVLIEFPSRDMRAIGFVTATFTASDTGEEVAAVYVPTTPNPTSGYVEIVPFQRLVWLDWSANDAMAFIVSGGALTPGHIRMNPEARPVDRV</sequence>
<feature type="transmembrane region" description="Helical" evidence="1">
    <location>
        <begin position="60"/>
        <end position="86"/>
    </location>
</feature>
<dbReference type="PANTHER" id="PTHR31876">
    <property type="entry name" value="COV-LIKE PROTEIN 1"/>
    <property type="match status" value="1"/>
</dbReference>
<organism evidence="2 4">
    <name type="scientific">Saliniramus fredricksonii</name>
    <dbReference type="NCBI Taxonomy" id="1653334"/>
    <lineage>
        <taxon>Bacteria</taxon>
        <taxon>Pseudomonadati</taxon>
        <taxon>Pseudomonadota</taxon>
        <taxon>Alphaproteobacteria</taxon>
        <taxon>Hyphomicrobiales</taxon>
        <taxon>Salinarimonadaceae</taxon>
        <taxon>Saliniramus</taxon>
    </lineage>
</organism>
<evidence type="ECO:0000313" key="3">
    <source>
        <dbReference type="EMBL" id="SCC79935.1"/>
    </source>
</evidence>
<name>A0A0P7ZZR7_9HYPH</name>
<dbReference type="EMBL" id="FMBM01000001">
    <property type="protein sequence ID" value="SCC79935.1"/>
    <property type="molecule type" value="Genomic_DNA"/>
</dbReference>
<dbReference type="OrthoDB" id="9780267at2"/>
<dbReference type="Pfam" id="PF04367">
    <property type="entry name" value="DUF502"/>
    <property type="match status" value="1"/>
</dbReference>
<comment type="caution">
    <text evidence="2">The sequence shown here is derived from an EMBL/GenBank/DDBJ whole genome shotgun (WGS) entry which is preliminary data.</text>
</comment>
<dbReference type="PANTHER" id="PTHR31876:SF26">
    <property type="entry name" value="PROTEIN LIKE COV 2"/>
    <property type="match status" value="1"/>
</dbReference>
<dbReference type="InterPro" id="IPR007462">
    <property type="entry name" value="COV1-like"/>
</dbReference>
<evidence type="ECO:0000313" key="4">
    <source>
        <dbReference type="Proteomes" id="UP000050497"/>
    </source>
</evidence>
<dbReference type="EMBL" id="LJSX01000015">
    <property type="protein sequence ID" value="KPQ10545.1"/>
    <property type="molecule type" value="Genomic_DNA"/>
</dbReference>
<evidence type="ECO:0000256" key="1">
    <source>
        <dbReference type="SAM" id="Phobius"/>
    </source>
</evidence>
<dbReference type="Proteomes" id="UP000050497">
    <property type="component" value="Unassembled WGS sequence"/>
</dbReference>
<evidence type="ECO:0000313" key="2">
    <source>
        <dbReference type="EMBL" id="KPQ10545.1"/>
    </source>
</evidence>
<dbReference type="PATRIC" id="fig|1653334.4.peg.3495"/>
<proteinExistence type="predicted"/>
<gene>
    <name evidence="3" type="ORF">GA0071312_1250</name>
    <name evidence="2" type="ORF">HLUCCO17_10800</name>
</gene>
<protein>
    <submittedName>
        <fullName evidence="3">Uncharacterized membrane protein</fullName>
    </submittedName>
</protein>
<accession>A0A0P7ZZR7</accession>
<feature type="transmembrane region" description="Helical" evidence="1">
    <location>
        <begin position="7"/>
        <end position="28"/>
    </location>
</feature>
<dbReference type="Proteomes" id="UP000182800">
    <property type="component" value="Unassembled WGS sequence"/>
</dbReference>
<keyword evidence="1" id="KW-0472">Membrane</keyword>
<dbReference type="AlphaFoldDB" id="A0A0P7ZZR7"/>
<evidence type="ECO:0000313" key="5">
    <source>
        <dbReference type="Proteomes" id="UP000182800"/>
    </source>
</evidence>
<keyword evidence="1" id="KW-1133">Transmembrane helix</keyword>
<keyword evidence="5" id="KW-1185">Reference proteome</keyword>
<reference evidence="3 5" key="2">
    <citation type="submission" date="2016-08" db="EMBL/GenBank/DDBJ databases">
        <authorList>
            <person name="Varghese N."/>
            <person name="Submissions Spin"/>
        </authorList>
    </citation>
    <scope>NUCLEOTIDE SEQUENCE [LARGE SCALE GENOMIC DNA]</scope>
    <source>
        <strain evidence="3 5">HL-109</strain>
    </source>
</reference>
<dbReference type="RefSeq" id="WP_074444011.1">
    <property type="nucleotide sequence ID" value="NZ_FMBM01000001.1"/>
</dbReference>
<reference evidence="2 4" key="1">
    <citation type="submission" date="2015-09" db="EMBL/GenBank/DDBJ databases">
        <title>Identification and resolution of microdiversity through metagenomic sequencing of parallel consortia.</title>
        <authorList>
            <person name="Nelson W.C."/>
            <person name="Romine M.F."/>
            <person name="Lindemann S.R."/>
        </authorList>
    </citation>
    <scope>NUCLEOTIDE SEQUENCE [LARGE SCALE GENOMIC DNA]</scope>
    <source>
        <strain evidence="2">HL-109</strain>
    </source>
</reference>